<evidence type="ECO:0000313" key="1">
    <source>
        <dbReference type="EMBL" id="OGY34150.1"/>
    </source>
</evidence>
<accession>A0A1G1X3K6</accession>
<comment type="caution">
    <text evidence="1">The sequence shown here is derived from an EMBL/GenBank/DDBJ whole genome shotgun (WGS) entry which is preliminary data.</text>
</comment>
<name>A0A1G1X3K6_9BACT</name>
<organism evidence="1 2">
    <name type="scientific">Candidatus Andersenbacteria bacterium RIFCSPHIGHO2_12_FULL_45_11</name>
    <dbReference type="NCBI Taxonomy" id="1797281"/>
    <lineage>
        <taxon>Bacteria</taxon>
        <taxon>Candidatus Anderseniibacteriota</taxon>
    </lineage>
</organism>
<reference evidence="1 2" key="1">
    <citation type="journal article" date="2016" name="Nat. Commun.">
        <title>Thousands of microbial genomes shed light on interconnected biogeochemical processes in an aquifer system.</title>
        <authorList>
            <person name="Anantharaman K."/>
            <person name="Brown C.T."/>
            <person name="Hug L.A."/>
            <person name="Sharon I."/>
            <person name="Castelle C.J."/>
            <person name="Probst A.J."/>
            <person name="Thomas B.C."/>
            <person name="Singh A."/>
            <person name="Wilkins M.J."/>
            <person name="Karaoz U."/>
            <person name="Brodie E.L."/>
            <person name="Williams K.H."/>
            <person name="Hubbard S.S."/>
            <person name="Banfield J.F."/>
        </authorList>
    </citation>
    <scope>NUCLEOTIDE SEQUENCE [LARGE SCALE GENOMIC DNA]</scope>
</reference>
<protein>
    <submittedName>
        <fullName evidence="1">Uncharacterized protein</fullName>
    </submittedName>
</protein>
<dbReference type="AlphaFoldDB" id="A0A1G1X3K6"/>
<dbReference type="Proteomes" id="UP000177528">
    <property type="component" value="Unassembled WGS sequence"/>
</dbReference>
<proteinExistence type="predicted"/>
<dbReference type="EMBL" id="MHHR01000020">
    <property type="protein sequence ID" value="OGY34150.1"/>
    <property type="molecule type" value="Genomic_DNA"/>
</dbReference>
<evidence type="ECO:0000313" key="2">
    <source>
        <dbReference type="Proteomes" id="UP000177528"/>
    </source>
</evidence>
<sequence>MDSRLNLKLDRINQRGVSHILAHWPKRSHRLAELLIHSYGRPHEATPSMLIWYYNSPWKRTVLHRDGARHNVPRPHVDLLEQTIDAKISPDACTQIATFDGSIVIDRTRGEMTAYCQDEDANTFILNLAHDIVLGRKTAGEAREILVDSDDLLHHVWPNPYRDELQFDPTIQAGDSDRVTAEPN</sequence>
<gene>
    <name evidence="1" type="ORF">A3D99_00320</name>
</gene>